<dbReference type="Gene3D" id="3.40.630.10">
    <property type="entry name" value="Zn peptidases"/>
    <property type="match status" value="2"/>
</dbReference>
<dbReference type="EMBL" id="KV875093">
    <property type="protein sequence ID" value="OIW35696.1"/>
    <property type="molecule type" value="Genomic_DNA"/>
</dbReference>
<reference evidence="1 2" key="1">
    <citation type="submission" date="2016-10" db="EMBL/GenBank/DDBJ databases">
        <title>Draft genome sequence of Coniochaeta ligniaria NRRL30616, a lignocellulolytic fungus for bioabatement of inhibitors in plant biomass hydrolysates.</title>
        <authorList>
            <consortium name="DOE Joint Genome Institute"/>
            <person name="Jimenez D.J."/>
            <person name="Hector R.E."/>
            <person name="Riley R."/>
            <person name="Sun H."/>
            <person name="Grigoriev I.V."/>
            <person name="Van Elsas J.D."/>
            <person name="Nichols N.N."/>
        </authorList>
    </citation>
    <scope>NUCLEOTIDE SEQUENCE [LARGE SCALE GENOMIC DNA]</scope>
    <source>
        <strain evidence="1 2">NRRL 30616</strain>
    </source>
</reference>
<gene>
    <name evidence="1" type="ORF">CONLIGDRAFT_651646</name>
</gene>
<dbReference type="InterPro" id="IPR017439">
    <property type="entry name" value="Amidohydrolase"/>
</dbReference>
<dbReference type="Gene3D" id="3.30.70.360">
    <property type="match status" value="1"/>
</dbReference>
<proteinExistence type="predicted"/>
<protein>
    <recommendedName>
        <fullName evidence="3">Amidohydrolase</fullName>
    </recommendedName>
</protein>
<accession>A0A1J7JZV2</accession>
<keyword evidence="2" id="KW-1185">Reference proteome</keyword>
<evidence type="ECO:0000313" key="1">
    <source>
        <dbReference type="EMBL" id="OIW35696.1"/>
    </source>
</evidence>
<organism evidence="1 2">
    <name type="scientific">Coniochaeta ligniaria NRRL 30616</name>
    <dbReference type="NCBI Taxonomy" id="1408157"/>
    <lineage>
        <taxon>Eukaryota</taxon>
        <taxon>Fungi</taxon>
        <taxon>Dikarya</taxon>
        <taxon>Ascomycota</taxon>
        <taxon>Pezizomycotina</taxon>
        <taxon>Sordariomycetes</taxon>
        <taxon>Sordariomycetidae</taxon>
        <taxon>Coniochaetales</taxon>
        <taxon>Coniochaetaceae</taxon>
        <taxon>Coniochaeta</taxon>
    </lineage>
</organism>
<dbReference type="STRING" id="1408157.A0A1J7JZV2"/>
<dbReference type="PANTHER" id="PTHR11014">
    <property type="entry name" value="PEPTIDASE M20 FAMILY MEMBER"/>
    <property type="match status" value="1"/>
</dbReference>
<dbReference type="AlphaFoldDB" id="A0A1J7JZV2"/>
<dbReference type="PANTHER" id="PTHR11014:SF63">
    <property type="entry name" value="METALLOPEPTIDASE, PUTATIVE (AFU_ORTHOLOGUE AFUA_6G09600)-RELATED"/>
    <property type="match status" value="1"/>
</dbReference>
<sequence length="267" mass="29251">MHSISENLTFDVPDPALLRSIVESHRPNLDQYADFYRDVHRNPEISAMEAETAKKVAAHLERLGYTVYADIGGYGVVGMFSNGPGKTVLMQAELEALPILEQTSMAYRSVHRMPWWTTASTYDCVPVPDLMLGQHVVPSCAGTVSIRSGPVLVAADSMRIRVIGGPCEGSINPQVCVDPIQLSVSIISRFQEAVTKDIGPDEDATLVKLDKRFVDQCQAAGVPRDPEFNLSVRAPLTNNDGAIAAPVCQLFRDYFADRTSHMAFTRA</sequence>
<evidence type="ECO:0000313" key="2">
    <source>
        <dbReference type="Proteomes" id="UP000182658"/>
    </source>
</evidence>
<dbReference type="Proteomes" id="UP000182658">
    <property type="component" value="Unassembled WGS sequence"/>
</dbReference>
<name>A0A1J7JZV2_9PEZI</name>
<dbReference type="GO" id="GO:0016787">
    <property type="term" value="F:hydrolase activity"/>
    <property type="evidence" value="ECO:0007669"/>
    <property type="project" value="InterPro"/>
</dbReference>
<dbReference type="SUPFAM" id="SSF53187">
    <property type="entry name" value="Zn-dependent exopeptidases"/>
    <property type="match status" value="1"/>
</dbReference>
<dbReference type="InParanoid" id="A0A1J7JZV2"/>
<evidence type="ECO:0008006" key="3">
    <source>
        <dbReference type="Google" id="ProtNLM"/>
    </source>
</evidence>
<dbReference type="OrthoDB" id="6119954at2759"/>